<proteinExistence type="predicted"/>
<evidence type="ECO:0000313" key="2">
    <source>
        <dbReference type="WBParaSite" id="ES5_v2.g16412.t1"/>
    </source>
</evidence>
<name>A0AC34FGF7_9BILA</name>
<sequence length="211" mass="23890">MKFGYGFSIFAFVLIFLQCHVVAPESVNCPHFRVEGTKYQLIYIFVNASKYLEFDGERDFKIIDDLKNKSCPDACAAYVCSKTEKIRTHGYGCPSDFYVACKEYSNEINEIKEKKAKDLDYRSKDRKIIYSRGCANELDGQNCITNKFINFIKELIQSPATTTPTNSEKQPNGNSDSGKGSDPTSDSNNVNDAMKFIGFIIFGSIFAFWNL</sequence>
<dbReference type="WBParaSite" id="ES5_v2.g16412.t1">
    <property type="protein sequence ID" value="ES5_v2.g16412.t1"/>
    <property type="gene ID" value="ES5_v2.g16412"/>
</dbReference>
<organism evidence="1 2">
    <name type="scientific">Panagrolaimus sp. ES5</name>
    <dbReference type="NCBI Taxonomy" id="591445"/>
    <lineage>
        <taxon>Eukaryota</taxon>
        <taxon>Metazoa</taxon>
        <taxon>Ecdysozoa</taxon>
        <taxon>Nematoda</taxon>
        <taxon>Chromadorea</taxon>
        <taxon>Rhabditida</taxon>
        <taxon>Tylenchina</taxon>
        <taxon>Panagrolaimomorpha</taxon>
        <taxon>Panagrolaimoidea</taxon>
        <taxon>Panagrolaimidae</taxon>
        <taxon>Panagrolaimus</taxon>
    </lineage>
</organism>
<dbReference type="Proteomes" id="UP000887579">
    <property type="component" value="Unplaced"/>
</dbReference>
<protein>
    <submittedName>
        <fullName evidence="2">Uncharacterized protein</fullName>
    </submittedName>
</protein>
<accession>A0AC34FGF7</accession>
<reference evidence="2" key="1">
    <citation type="submission" date="2022-11" db="UniProtKB">
        <authorList>
            <consortium name="WormBaseParasite"/>
        </authorList>
    </citation>
    <scope>IDENTIFICATION</scope>
</reference>
<evidence type="ECO:0000313" key="1">
    <source>
        <dbReference type="Proteomes" id="UP000887579"/>
    </source>
</evidence>